<keyword evidence="3" id="KW-1185">Reference proteome</keyword>
<dbReference type="RefSeq" id="XP_013631162.1">
    <property type="nucleotide sequence ID" value="XM_013775708.1"/>
</dbReference>
<dbReference type="Proteomes" id="UP000032141">
    <property type="component" value="Chromosome C4"/>
</dbReference>
<dbReference type="PROSITE" id="PS50181">
    <property type="entry name" value="FBOX"/>
    <property type="match status" value="1"/>
</dbReference>
<dbReference type="SUPFAM" id="SSF81383">
    <property type="entry name" value="F-box domain"/>
    <property type="match status" value="1"/>
</dbReference>
<sequence>MKTISDLPNDLESEILSRVPAKSLWELKTTCKRWYALFKDQKFAEKNRKKLGESVRESMLLSDLKVYAVAGGDLLLQKNNGSIELTGKLTSLKGSKDLNISEIFQCDGLMLCSMKSELVVWNPCTGQTRKIEPRTCYCYDDAYALGYTTSSSGGHRSYKILRRYYSQNDKKVVLGEIYDLSSDSWRVLDDSFPPLGYSVNRNGVCLKGDAYFVAPRDKVNDAFLITKFDFTTETLVRLPLPFQNLHPWDKAFLSVVRDEKIALLHVLETERSMRILVTNKIDDDDEAKDLSWRSDPVLGSDLNEHNMYFESFLFDEENKVAVLTCAAQLRRKFVTRIYVSDEYMEKQVYEAKISTFDWPRIISYAPSLVRIQKSTPKKRQKRQRLD</sequence>
<dbReference type="PANTHER" id="PTHR31672:SF13">
    <property type="entry name" value="F-BOX PROTEIN CPR30-LIKE"/>
    <property type="match status" value="1"/>
</dbReference>
<dbReference type="InterPro" id="IPR011043">
    <property type="entry name" value="Gal_Oxase/kelch_b-propeller"/>
</dbReference>
<dbReference type="InterPro" id="IPR017451">
    <property type="entry name" value="F-box-assoc_interact_dom"/>
</dbReference>
<dbReference type="Gene3D" id="1.20.1280.50">
    <property type="match status" value="1"/>
</dbReference>
<dbReference type="PANTHER" id="PTHR31672">
    <property type="entry name" value="BNACNNG10540D PROTEIN"/>
    <property type="match status" value="1"/>
</dbReference>
<dbReference type="OrthoDB" id="1094662at2759"/>
<dbReference type="InterPro" id="IPR006527">
    <property type="entry name" value="F-box-assoc_dom_typ1"/>
</dbReference>
<evidence type="ECO:0000313" key="3">
    <source>
        <dbReference type="Proteomes" id="UP000032141"/>
    </source>
</evidence>
<dbReference type="InterPro" id="IPR036047">
    <property type="entry name" value="F-box-like_dom_sf"/>
</dbReference>
<dbReference type="SUPFAM" id="SSF50965">
    <property type="entry name" value="Galactose oxidase, central domain"/>
    <property type="match status" value="1"/>
</dbReference>
<dbReference type="InterPro" id="IPR001810">
    <property type="entry name" value="F-box_dom"/>
</dbReference>
<dbReference type="Pfam" id="PF07734">
    <property type="entry name" value="FBA_1"/>
    <property type="match status" value="1"/>
</dbReference>
<dbReference type="SMART" id="SM00256">
    <property type="entry name" value="FBOX"/>
    <property type="match status" value="1"/>
</dbReference>
<organism evidence="2 3">
    <name type="scientific">Brassica oleracea var. oleracea</name>
    <dbReference type="NCBI Taxonomy" id="109376"/>
    <lineage>
        <taxon>Eukaryota</taxon>
        <taxon>Viridiplantae</taxon>
        <taxon>Streptophyta</taxon>
        <taxon>Embryophyta</taxon>
        <taxon>Tracheophyta</taxon>
        <taxon>Spermatophyta</taxon>
        <taxon>Magnoliopsida</taxon>
        <taxon>eudicotyledons</taxon>
        <taxon>Gunneridae</taxon>
        <taxon>Pentapetalae</taxon>
        <taxon>rosids</taxon>
        <taxon>malvids</taxon>
        <taxon>Brassicales</taxon>
        <taxon>Brassicaceae</taxon>
        <taxon>Brassiceae</taxon>
        <taxon>Brassica</taxon>
    </lineage>
</organism>
<dbReference type="NCBIfam" id="TIGR01640">
    <property type="entry name" value="F_box_assoc_1"/>
    <property type="match status" value="1"/>
</dbReference>
<name>A0A0D3BNV6_BRAOL</name>
<dbReference type="InterPro" id="IPR050796">
    <property type="entry name" value="SCF_F-box_component"/>
</dbReference>
<dbReference type="AlphaFoldDB" id="A0A0D3BNV6"/>
<dbReference type="KEGG" id="boe:106336775"/>
<evidence type="ECO:0000259" key="1">
    <source>
        <dbReference type="PROSITE" id="PS50181"/>
    </source>
</evidence>
<reference evidence="2" key="2">
    <citation type="submission" date="2015-03" db="UniProtKB">
        <authorList>
            <consortium name="EnsemblPlants"/>
        </authorList>
    </citation>
    <scope>IDENTIFICATION</scope>
</reference>
<feature type="domain" description="F-box" evidence="1">
    <location>
        <begin position="1"/>
        <end position="51"/>
    </location>
</feature>
<protein>
    <recommendedName>
        <fullName evidence="1">F-box domain-containing protein</fullName>
    </recommendedName>
</protein>
<dbReference type="Gramene" id="Bo4g010440.1">
    <property type="protein sequence ID" value="Bo4g010440.1"/>
    <property type="gene ID" value="Bo4g010440"/>
</dbReference>
<dbReference type="Pfam" id="PF00646">
    <property type="entry name" value="F-box"/>
    <property type="match status" value="1"/>
</dbReference>
<reference evidence="2 3" key="1">
    <citation type="journal article" date="2014" name="Genome Biol.">
        <title>Transcriptome and methylome profiling reveals relics of genome dominance in the mesopolyploid Brassica oleracea.</title>
        <authorList>
            <person name="Parkin I.A."/>
            <person name="Koh C."/>
            <person name="Tang H."/>
            <person name="Robinson S.J."/>
            <person name="Kagale S."/>
            <person name="Clarke W.E."/>
            <person name="Town C.D."/>
            <person name="Nixon J."/>
            <person name="Krishnakumar V."/>
            <person name="Bidwell S.L."/>
            <person name="Denoeud F."/>
            <person name="Belcram H."/>
            <person name="Links M.G."/>
            <person name="Just J."/>
            <person name="Clarke C."/>
            <person name="Bender T."/>
            <person name="Huebert T."/>
            <person name="Mason A.S."/>
            <person name="Pires J.C."/>
            <person name="Barker G."/>
            <person name="Moore J."/>
            <person name="Walley P.G."/>
            <person name="Manoli S."/>
            <person name="Batley J."/>
            <person name="Edwards D."/>
            <person name="Nelson M.N."/>
            <person name="Wang X."/>
            <person name="Paterson A.H."/>
            <person name="King G."/>
            <person name="Bancroft I."/>
            <person name="Chalhoub B."/>
            <person name="Sharpe A.G."/>
        </authorList>
    </citation>
    <scope>NUCLEOTIDE SEQUENCE</scope>
    <source>
        <strain evidence="2 3">cv. TO1000</strain>
    </source>
</reference>
<accession>A0A0D3BNV6</accession>
<dbReference type="HOGENOM" id="CLU_034692_1_0_1"/>
<dbReference type="GeneID" id="106336775"/>
<proteinExistence type="predicted"/>
<evidence type="ECO:0000313" key="2">
    <source>
        <dbReference type="EnsemblPlants" id="Bo4g010440.1"/>
    </source>
</evidence>
<dbReference type="CDD" id="cd22157">
    <property type="entry name" value="F-box_AtFBW1-like"/>
    <property type="match status" value="1"/>
</dbReference>
<dbReference type="EnsemblPlants" id="Bo4g010440.1">
    <property type="protein sequence ID" value="Bo4g010440.1"/>
    <property type="gene ID" value="Bo4g010440"/>
</dbReference>